<name>A0AAX3MZX4_9BACL</name>
<dbReference type="SUPFAM" id="SSF51735">
    <property type="entry name" value="NAD(P)-binding Rossmann-fold domains"/>
    <property type="match status" value="1"/>
</dbReference>
<dbReference type="Pfam" id="PF00106">
    <property type="entry name" value="adh_short"/>
    <property type="match status" value="1"/>
</dbReference>
<dbReference type="PANTHER" id="PTHR44196:SF1">
    <property type="entry name" value="DEHYDROGENASE_REDUCTASE SDR FAMILY MEMBER 7B"/>
    <property type="match status" value="1"/>
</dbReference>
<accession>A0AAX3MZX4</accession>
<dbReference type="Gene3D" id="3.40.50.720">
    <property type="entry name" value="NAD(P)-binding Rossmann-like Domain"/>
    <property type="match status" value="1"/>
</dbReference>
<keyword evidence="2" id="KW-0560">Oxidoreductase</keyword>
<sequence length="258" mass="28126">MKLKDKVVLITGASSGIGAICAQKLSEQGALPVLLARSEDKLQKISDSIAGTTDWYPLDVTDNEQVEALITRIIDRYGRIDVVLNNAGYGQFEMTKDMTVADFEQMMDVNYMGTVRMTKAVLPHMLASGQGHIVNVASMAGKIGTAKSASYTATKHAVLGFSNALRQELRETGIKVTTINPGPIDTPFFETADPGGGYISNLKGFIMQPEYVADKMVQAIVKQKEEVNLPHIAAAGIRLYQLFPRLADKLTYGLLNRK</sequence>
<organism evidence="4 5">
    <name type="scientific">Paenibacillus urinalis</name>
    <dbReference type="NCBI Taxonomy" id="521520"/>
    <lineage>
        <taxon>Bacteria</taxon>
        <taxon>Bacillati</taxon>
        <taxon>Bacillota</taxon>
        <taxon>Bacilli</taxon>
        <taxon>Bacillales</taxon>
        <taxon>Paenibacillaceae</taxon>
        <taxon>Paenibacillus</taxon>
    </lineage>
</organism>
<dbReference type="FunFam" id="3.40.50.720:FF:000047">
    <property type="entry name" value="NADP-dependent L-serine/L-allo-threonine dehydrogenase"/>
    <property type="match status" value="1"/>
</dbReference>
<dbReference type="PIRSF" id="PIRSF000126">
    <property type="entry name" value="11-beta-HSD1"/>
    <property type="match status" value="1"/>
</dbReference>
<dbReference type="AlphaFoldDB" id="A0AAX3MZX4"/>
<evidence type="ECO:0000256" key="2">
    <source>
        <dbReference type="ARBA" id="ARBA00023002"/>
    </source>
</evidence>
<evidence type="ECO:0000256" key="1">
    <source>
        <dbReference type="ARBA" id="ARBA00006484"/>
    </source>
</evidence>
<dbReference type="GO" id="GO:0016020">
    <property type="term" value="C:membrane"/>
    <property type="evidence" value="ECO:0007669"/>
    <property type="project" value="TreeGrafter"/>
</dbReference>
<comment type="similarity">
    <text evidence="1 3">Belongs to the short-chain dehydrogenases/reductases (SDR) family.</text>
</comment>
<dbReference type="RefSeq" id="WP_274359034.1">
    <property type="nucleotide sequence ID" value="NZ_CP118101.1"/>
</dbReference>
<dbReference type="PRINTS" id="PR00081">
    <property type="entry name" value="GDHRDH"/>
</dbReference>
<dbReference type="PROSITE" id="PS00061">
    <property type="entry name" value="ADH_SHORT"/>
    <property type="match status" value="1"/>
</dbReference>
<dbReference type="PANTHER" id="PTHR44196">
    <property type="entry name" value="DEHYDROGENASE/REDUCTASE SDR FAMILY MEMBER 7B"/>
    <property type="match status" value="1"/>
</dbReference>
<protein>
    <submittedName>
        <fullName evidence="4">SDR family NAD(P)-dependent oxidoreductase</fullName>
    </submittedName>
</protein>
<dbReference type="InterPro" id="IPR036291">
    <property type="entry name" value="NAD(P)-bd_dom_sf"/>
</dbReference>
<dbReference type="Proteomes" id="UP001220962">
    <property type="component" value="Chromosome"/>
</dbReference>
<evidence type="ECO:0000256" key="3">
    <source>
        <dbReference type="RuleBase" id="RU000363"/>
    </source>
</evidence>
<proteinExistence type="inferred from homology"/>
<dbReference type="InterPro" id="IPR002347">
    <property type="entry name" value="SDR_fam"/>
</dbReference>
<gene>
    <name evidence="4" type="ORF">PUW23_20790</name>
</gene>
<dbReference type="GO" id="GO:0016616">
    <property type="term" value="F:oxidoreductase activity, acting on the CH-OH group of donors, NAD or NADP as acceptor"/>
    <property type="evidence" value="ECO:0007669"/>
    <property type="project" value="UniProtKB-ARBA"/>
</dbReference>
<dbReference type="InterPro" id="IPR020904">
    <property type="entry name" value="Sc_DH/Rdtase_CS"/>
</dbReference>
<dbReference type="PRINTS" id="PR00080">
    <property type="entry name" value="SDRFAMILY"/>
</dbReference>
<dbReference type="EMBL" id="CP118101">
    <property type="protein sequence ID" value="WDH81907.1"/>
    <property type="molecule type" value="Genomic_DNA"/>
</dbReference>
<reference evidence="4" key="1">
    <citation type="submission" date="2023-02" db="EMBL/GenBank/DDBJ databases">
        <title>Pathogen: clinical or host-associated sample.</title>
        <authorList>
            <person name="Hergert J."/>
            <person name="Casey R."/>
            <person name="Wagner J."/>
            <person name="Young E.L."/>
            <person name="Oakeson K.F."/>
        </authorList>
    </citation>
    <scope>NUCLEOTIDE SEQUENCE</scope>
    <source>
        <strain evidence="4">2022CK-00830</strain>
    </source>
</reference>
<evidence type="ECO:0000313" key="5">
    <source>
        <dbReference type="Proteomes" id="UP001220962"/>
    </source>
</evidence>
<evidence type="ECO:0000313" key="4">
    <source>
        <dbReference type="EMBL" id="WDH81907.1"/>
    </source>
</evidence>